<dbReference type="InterPro" id="IPR041617">
    <property type="entry name" value="TPR_MalT"/>
</dbReference>
<evidence type="ECO:0000313" key="8">
    <source>
        <dbReference type="Proteomes" id="UP000479114"/>
    </source>
</evidence>
<comment type="similarity">
    <text evidence="1">Belongs to the AfsR/DnrI/RedD regulatory family.</text>
</comment>
<dbReference type="Gene3D" id="1.10.10.10">
    <property type="entry name" value="Winged helix-like DNA-binding domain superfamily/Winged helix DNA-binding domain"/>
    <property type="match status" value="1"/>
</dbReference>
<proteinExistence type="inferred from homology"/>
<protein>
    <recommendedName>
        <fullName evidence="6">OmpR/PhoB-type domain-containing protein</fullName>
    </recommendedName>
</protein>
<name>A0A6C0P4L7_9BACL</name>
<dbReference type="InterPro" id="IPR051677">
    <property type="entry name" value="AfsR-DnrI-RedD_regulator"/>
</dbReference>
<keyword evidence="8" id="KW-1185">Reference proteome</keyword>
<sequence length="1034" mass="118573">MIAATKMHIPHERHALVARQGLLRLLDEGMDAKLTLLFAPSGYGKTTALSEWARQRKKAVAWVSLSKQDDEWIAFWNIVVASIQNRVDGFGLTVWPLLAQGPSASSASMEPAMTALLNELNQLQGELVIAIDDYHLATTPAIQRSMSYLLECLPGHVHFYIACRNDLPFPTARWFAKGEMRRITIEQLRFRPEEANEFFRVSTELKLSAEQLDVLYDQTEGWIGGLRLAAISLQRSGNAAATIRQFRGHQQHISDYLLEEVIRDLPDELRGFLLQTSVLSQMNYALCEAVTGQARGQRQLEQLEQLQLFIIPLDNQRNWYRYHHLLSDFLQSLLARTEPELWVQANARAAAWFENNGFIVEAAEHYLAGRLYEDVVRLIEAHLFELLGGKNTVAARWVMQVPEQYVASRPLVELYYLLVMVGIRQFHLIPDRAERLRIRFEAMKDRMDADAWRLTMGDIYYFCGAAAYVRRDLADTADYFISGDRLTYEQSFFIQAGNNKHYSVEEFDDHLSFINDYHGAARFFTGMIAYWQDRANHPYATPMYASYAKVLYEWNRLEEAESWVNRMMHADAFAPVPRNRYQLSVAASRIQLAKGNSREAAALLEQLKLQIDSPDYEIFLRKIDAEQAILAVRQGDMASARRWLKQCGLSHSDEATLEQVSEQSALVRVLAACGQIEPALSLAERLYRLLTKEDRLRDRIHVLILQCMALGLDGRTEQALMKLDTALQLAKPQGFIRSFVDEGPGMAELMSIYVQSYGDNGARPMERNDYANLVLQAFDVYRARPRIKIRCFGRFRIETEDNAAIKWRTSKTEELMAFLVHHRGEVVSRDRILDALWGEVEVDRAGAQFNTTTHYLRKVLGQMGLNGIVQHAEGGYRIDPSRLDFDLDDWDRLLAVEAQNDDIAWRDYAGELVRLYGQGYMAGTPYEWAEPMRVRLGSEYVAILLRLHEREEKEGHYHAAAGLLREALAQDPLNEFIHELLIRVLVLADDRISAIKQYEALRTMLQTEFGMEPKEAVGRWLDFANRNLTDALLK</sequence>
<dbReference type="KEGG" id="prz:GZH47_19480"/>
<evidence type="ECO:0000256" key="2">
    <source>
        <dbReference type="ARBA" id="ARBA00023015"/>
    </source>
</evidence>
<evidence type="ECO:0000256" key="5">
    <source>
        <dbReference type="PROSITE-ProRule" id="PRU01091"/>
    </source>
</evidence>
<dbReference type="SMART" id="SM01043">
    <property type="entry name" value="BTAD"/>
    <property type="match status" value="1"/>
</dbReference>
<dbReference type="RefSeq" id="WP_162642612.1">
    <property type="nucleotide sequence ID" value="NZ_CP048286.1"/>
</dbReference>
<organism evidence="7 8">
    <name type="scientific">Paenibacillus rhizovicinus</name>
    <dbReference type="NCBI Taxonomy" id="2704463"/>
    <lineage>
        <taxon>Bacteria</taxon>
        <taxon>Bacillati</taxon>
        <taxon>Bacillota</taxon>
        <taxon>Bacilli</taxon>
        <taxon>Bacillales</taxon>
        <taxon>Paenibacillaceae</taxon>
        <taxon>Paenibacillus</taxon>
    </lineage>
</organism>
<dbReference type="Pfam" id="PF03704">
    <property type="entry name" value="BTAD"/>
    <property type="match status" value="1"/>
</dbReference>
<accession>A0A6C0P4L7</accession>
<dbReference type="GO" id="GO:0006355">
    <property type="term" value="P:regulation of DNA-templated transcription"/>
    <property type="evidence" value="ECO:0007669"/>
    <property type="project" value="InterPro"/>
</dbReference>
<evidence type="ECO:0000256" key="1">
    <source>
        <dbReference type="ARBA" id="ARBA00005820"/>
    </source>
</evidence>
<dbReference type="SUPFAM" id="SSF46894">
    <property type="entry name" value="C-terminal effector domain of the bipartite response regulators"/>
    <property type="match status" value="1"/>
</dbReference>
<dbReference type="InterPro" id="IPR059106">
    <property type="entry name" value="WHD_MalT"/>
</dbReference>
<dbReference type="InterPro" id="IPR001867">
    <property type="entry name" value="OmpR/PhoB-type_DNA-bd"/>
</dbReference>
<dbReference type="SMART" id="SM00862">
    <property type="entry name" value="Trans_reg_C"/>
    <property type="match status" value="1"/>
</dbReference>
<keyword evidence="4" id="KW-0804">Transcription</keyword>
<evidence type="ECO:0000313" key="7">
    <source>
        <dbReference type="EMBL" id="QHW32773.1"/>
    </source>
</evidence>
<reference evidence="7 8" key="1">
    <citation type="submission" date="2020-02" db="EMBL/GenBank/DDBJ databases">
        <title>Paenibacillus sp. nov., isolated from rhizosphere soil of tomato.</title>
        <authorList>
            <person name="Weon H.-Y."/>
            <person name="Lee S.A."/>
        </authorList>
    </citation>
    <scope>NUCLEOTIDE SEQUENCE [LARGE SCALE GENOMIC DNA]</scope>
    <source>
        <strain evidence="7 8">14171R-81</strain>
    </source>
</reference>
<dbReference type="EMBL" id="CP048286">
    <property type="protein sequence ID" value="QHW32773.1"/>
    <property type="molecule type" value="Genomic_DNA"/>
</dbReference>
<dbReference type="InterPro" id="IPR016032">
    <property type="entry name" value="Sig_transdc_resp-reg_C-effctor"/>
</dbReference>
<dbReference type="Pfam" id="PF00486">
    <property type="entry name" value="Trans_reg_C"/>
    <property type="match status" value="1"/>
</dbReference>
<keyword evidence="2" id="KW-0805">Transcription regulation</keyword>
<evidence type="ECO:0000259" key="6">
    <source>
        <dbReference type="PROSITE" id="PS51755"/>
    </source>
</evidence>
<gene>
    <name evidence="7" type="ORF">GZH47_19480</name>
</gene>
<dbReference type="InterPro" id="IPR036388">
    <property type="entry name" value="WH-like_DNA-bd_sf"/>
</dbReference>
<evidence type="ECO:0000256" key="4">
    <source>
        <dbReference type="ARBA" id="ARBA00023163"/>
    </source>
</evidence>
<feature type="DNA-binding region" description="OmpR/PhoB-type" evidence="5">
    <location>
        <begin position="778"/>
        <end position="880"/>
    </location>
</feature>
<dbReference type="PROSITE" id="PS51755">
    <property type="entry name" value="OMPR_PHOB"/>
    <property type="match status" value="1"/>
</dbReference>
<dbReference type="GO" id="GO:0000160">
    <property type="term" value="P:phosphorelay signal transduction system"/>
    <property type="evidence" value="ECO:0007669"/>
    <property type="project" value="InterPro"/>
</dbReference>
<evidence type="ECO:0000256" key="3">
    <source>
        <dbReference type="ARBA" id="ARBA00023125"/>
    </source>
</evidence>
<dbReference type="SUPFAM" id="SSF52540">
    <property type="entry name" value="P-loop containing nucleoside triphosphate hydrolases"/>
    <property type="match status" value="1"/>
</dbReference>
<keyword evidence="3 5" id="KW-0238">DNA-binding</keyword>
<dbReference type="Proteomes" id="UP000479114">
    <property type="component" value="Chromosome"/>
</dbReference>
<dbReference type="InterPro" id="IPR027417">
    <property type="entry name" value="P-loop_NTPase"/>
</dbReference>
<dbReference type="PANTHER" id="PTHR35807">
    <property type="entry name" value="TRANSCRIPTIONAL REGULATOR REDD-RELATED"/>
    <property type="match status" value="1"/>
</dbReference>
<dbReference type="Pfam" id="PF17874">
    <property type="entry name" value="TPR_MalT"/>
    <property type="match status" value="1"/>
</dbReference>
<dbReference type="SUPFAM" id="SSF48452">
    <property type="entry name" value="TPR-like"/>
    <property type="match status" value="2"/>
</dbReference>
<dbReference type="Gene3D" id="1.25.40.10">
    <property type="entry name" value="Tetratricopeptide repeat domain"/>
    <property type="match status" value="2"/>
</dbReference>
<dbReference type="AlphaFoldDB" id="A0A6C0P4L7"/>
<dbReference type="InterPro" id="IPR005158">
    <property type="entry name" value="BTAD"/>
</dbReference>
<dbReference type="InterPro" id="IPR011990">
    <property type="entry name" value="TPR-like_helical_dom_sf"/>
</dbReference>
<feature type="domain" description="OmpR/PhoB-type" evidence="6">
    <location>
        <begin position="778"/>
        <end position="880"/>
    </location>
</feature>
<dbReference type="PANTHER" id="PTHR35807:SF1">
    <property type="entry name" value="TRANSCRIPTIONAL REGULATOR REDD"/>
    <property type="match status" value="1"/>
</dbReference>
<dbReference type="Pfam" id="PF25873">
    <property type="entry name" value="WHD_MalT"/>
    <property type="match status" value="1"/>
</dbReference>
<dbReference type="GO" id="GO:0003677">
    <property type="term" value="F:DNA binding"/>
    <property type="evidence" value="ECO:0007669"/>
    <property type="project" value="UniProtKB-UniRule"/>
</dbReference>